<accession>A0ABN6AI76</accession>
<organism evidence="1 2">
    <name type="scientific">Mycobacterium mantenii</name>
    <dbReference type="NCBI Taxonomy" id="560555"/>
    <lineage>
        <taxon>Bacteria</taxon>
        <taxon>Bacillati</taxon>
        <taxon>Actinomycetota</taxon>
        <taxon>Actinomycetes</taxon>
        <taxon>Mycobacteriales</taxon>
        <taxon>Mycobacteriaceae</taxon>
        <taxon>Mycobacterium</taxon>
        <taxon>Mycobacterium avium complex (MAC)</taxon>
    </lineage>
</organism>
<protein>
    <submittedName>
        <fullName evidence="1">Uncharacterized protein</fullName>
    </submittedName>
</protein>
<evidence type="ECO:0000313" key="2">
    <source>
        <dbReference type="Proteomes" id="UP000465812"/>
    </source>
</evidence>
<gene>
    <name evidence="1" type="ORF">MMAN_57270</name>
</gene>
<dbReference type="EMBL" id="AP022590">
    <property type="protein sequence ID" value="BBY41593.1"/>
    <property type="molecule type" value="Genomic_DNA"/>
</dbReference>
<name>A0ABN6AI76_MYCNT</name>
<dbReference type="Proteomes" id="UP000465812">
    <property type="component" value="Chromosome"/>
</dbReference>
<sequence>MAVIDIVGEKLAWLKSAQGFDGFDGPRCGSYCHHPGQNPHPVWSTLDNRHLQRRLRDRCRGRAHRRAGEPGRRALYRAKAHGRNRVEPMTIGPTTPKRVTIRSYGATRNSRPAAASETRPALTYGYHRYRAETAD</sequence>
<reference evidence="1 2" key="1">
    <citation type="journal article" date="2019" name="Emerg. Microbes Infect.">
        <title>Comprehensive subspecies identification of 175 nontuberculous mycobacteria species based on 7547 genomic profiles.</title>
        <authorList>
            <person name="Matsumoto Y."/>
            <person name="Kinjo T."/>
            <person name="Motooka D."/>
            <person name="Nabeya D."/>
            <person name="Jung N."/>
            <person name="Uechi K."/>
            <person name="Horii T."/>
            <person name="Iida T."/>
            <person name="Fujita J."/>
            <person name="Nakamura S."/>
        </authorList>
    </citation>
    <scope>NUCLEOTIDE SEQUENCE [LARGE SCALE GENOMIC DNA]</scope>
    <source>
        <strain evidence="1 2">JCM 18113</strain>
    </source>
</reference>
<evidence type="ECO:0000313" key="1">
    <source>
        <dbReference type="EMBL" id="BBY41593.1"/>
    </source>
</evidence>
<keyword evidence="2" id="KW-1185">Reference proteome</keyword>
<proteinExistence type="predicted"/>